<proteinExistence type="predicted"/>
<dbReference type="AlphaFoldDB" id="A0A7S2SAA1"/>
<gene>
    <name evidence="1" type="ORF">QSP1433_LOCUS12044</name>
</gene>
<dbReference type="EMBL" id="HBHK01019078">
    <property type="protein sequence ID" value="CAD9694271.1"/>
    <property type="molecule type" value="Transcribed_RNA"/>
</dbReference>
<sequence length="120" mass="13416">MLNSMGATEIFESMRKPNAVQVLYPNRVQYKSVNNLSMSKRSRIVNCSAIGSFRNVRAEQRILELEQLHCTRSKSPNEIPCCTTLLVPSLGLNFRVLVRRGTLVCPIPIPMSTHGTLGLD</sequence>
<reference evidence="1" key="1">
    <citation type="submission" date="2021-01" db="EMBL/GenBank/DDBJ databases">
        <authorList>
            <person name="Corre E."/>
            <person name="Pelletier E."/>
            <person name="Niang G."/>
            <person name="Scheremetjew M."/>
            <person name="Finn R."/>
            <person name="Kale V."/>
            <person name="Holt S."/>
            <person name="Cochrane G."/>
            <person name="Meng A."/>
            <person name="Brown T."/>
            <person name="Cohen L."/>
        </authorList>
    </citation>
    <scope>NUCLEOTIDE SEQUENCE</scope>
    <source>
        <strain evidence="1">NY070348D</strain>
    </source>
</reference>
<protein>
    <submittedName>
        <fullName evidence="1">Uncharacterized protein</fullName>
    </submittedName>
</protein>
<organism evidence="1">
    <name type="scientific">Mucochytrium quahogii</name>
    <dbReference type="NCBI Taxonomy" id="96639"/>
    <lineage>
        <taxon>Eukaryota</taxon>
        <taxon>Sar</taxon>
        <taxon>Stramenopiles</taxon>
        <taxon>Bigyra</taxon>
        <taxon>Labyrinthulomycetes</taxon>
        <taxon>Thraustochytrida</taxon>
        <taxon>Thraustochytriidae</taxon>
        <taxon>Mucochytrium</taxon>
    </lineage>
</organism>
<name>A0A7S2SAA1_9STRA</name>
<accession>A0A7S2SAA1</accession>
<evidence type="ECO:0000313" key="1">
    <source>
        <dbReference type="EMBL" id="CAD9694271.1"/>
    </source>
</evidence>